<evidence type="ECO:0000313" key="3">
    <source>
        <dbReference type="EMBL" id="MDJ1168107.1"/>
    </source>
</evidence>
<dbReference type="Proteomes" id="UP001235303">
    <property type="component" value="Unassembled WGS sequence"/>
</dbReference>
<evidence type="ECO:0008006" key="5">
    <source>
        <dbReference type="Google" id="ProtNLM"/>
    </source>
</evidence>
<sequence length="208" mass="22997">MLLTEHQKYALMEFMTLALSDKSAFLLSDLMDFPVSLDVSDVCLNSLVLLSQEWSETFEHPVVCVHQKFENSMAGDALFVLDYASAIQLADLGNPNGKSLSPNLTVSGCEVLTEIGNVMLNTYLAMLSHLRGGQLCFSIPSFNIEEVSKLLNTLIASRNELRYALVLKANFTIARQSVFSYLILVTGVTSLVCLIKGIEASYEMLMPR</sequence>
<keyword evidence="2" id="KW-1133">Transmembrane helix</keyword>
<dbReference type="InterPro" id="IPR028976">
    <property type="entry name" value="CheC-like_sf"/>
</dbReference>
<dbReference type="SUPFAM" id="SSF103039">
    <property type="entry name" value="CheC-like"/>
    <property type="match status" value="1"/>
</dbReference>
<feature type="transmembrane region" description="Helical" evidence="2">
    <location>
        <begin position="178"/>
        <end position="198"/>
    </location>
</feature>
<keyword evidence="2" id="KW-0472">Membrane</keyword>
<gene>
    <name evidence="3" type="ORF">PMG71_01545</name>
</gene>
<keyword evidence="2" id="KW-0812">Transmembrane</keyword>
<keyword evidence="1" id="KW-0145">Chemotaxis</keyword>
<evidence type="ECO:0000256" key="2">
    <source>
        <dbReference type="SAM" id="Phobius"/>
    </source>
</evidence>
<accession>A0ABT7AMI9</accession>
<dbReference type="Gene3D" id="3.40.1550.10">
    <property type="entry name" value="CheC-like"/>
    <property type="match status" value="1"/>
</dbReference>
<proteinExistence type="predicted"/>
<dbReference type="RefSeq" id="WP_283751874.1">
    <property type="nucleotide sequence ID" value="NZ_JAQOSP010000006.1"/>
</dbReference>
<protein>
    <recommendedName>
        <fullName evidence="5">Chemotaxis protein CheC</fullName>
    </recommendedName>
</protein>
<dbReference type="CDD" id="cd17910">
    <property type="entry name" value="CheC_ClassII"/>
    <property type="match status" value="1"/>
</dbReference>
<comment type="caution">
    <text evidence="3">The sequence shown here is derived from an EMBL/GenBank/DDBJ whole genome shotgun (WGS) entry which is preliminary data.</text>
</comment>
<evidence type="ECO:0000256" key="1">
    <source>
        <dbReference type="ARBA" id="ARBA00022500"/>
    </source>
</evidence>
<name>A0ABT7AMI9_9CYAN</name>
<organism evidence="3 4">
    <name type="scientific">Roseofilum acuticapitatum BLCC-M154</name>
    <dbReference type="NCBI Taxonomy" id="3022444"/>
    <lineage>
        <taxon>Bacteria</taxon>
        <taxon>Bacillati</taxon>
        <taxon>Cyanobacteriota</taxon>
        <taxon>Cyanophyceae</taxon>
        <taxon>Desertifilales</taxon>
        <taxon>Desertifilaceae</taxon>
        <taxon>Roseofilum</taxon>
        <taxon>Roseofilum acuticapitatum</taxon>
    </lineage>
</organism>
<keyword evidence="4" id="KW-1185">Reference proteome</keyword>
<dbReference type="EMBL" id="JAQOSP010000006">
    <property type="protein sequence ID" value="MDJ1168107.1"/>
    <property type="molecule type" value="Genomic_DNA"/>
</dbReference>
<evidence type="ECO:0000313" key="4">
    <source>
        <dbReference type="Proteomes" id="UP001235303"/>
    </source>
</evidence>
<reference evidence="3 4" key="1">
    <citation type="submission" date="2023-01" db="EMBL/GenBank/DDBJ databases">
        <title>Novel diversity within Roseofilum (Cyanobacteria; Desertifilaceae) from marine benthic mats with descriptions of four novel species.</title>
        <authorList>
            <person name="Wang Y."/>
            <person name="Berthold D.E."/>
            <person name="Hu J."/>
            <person name="Lefler F.W."/>
            <person name="Laughinghouse H.D. IV."/>
        </authorList>
    </citation>
    <scope>NUCLEOTIDE SEQUENCE [LARGE SCALE GENOMIC DNA]</scope>
    <source>
        <strain evidence="3 4">BLCC-M154</strain>
    </source>
</reference>